<dbReference type="RefSeq" id="WP_086488844.1">
    <property type="nucleotide sequence ID" value="NZ_MSLT01000019.1"/>
</dbReference>
<accession>A0A251X6B0</accession>
<feature type="binding site" evidence="4">
    <location>
        <position position="8"/>
    </location>
    <ligand>
        <name>a divalent metal cation</name>
        <dbReference type="ChEBI" id="CHEBI:60240"/>
        <label>1</label>
    </ligand>
</feature>
<dbReference type="NCBIfam" id="TIGR00010">
    <property type="entry name" value="YchF/TatD family DNA exonuclease"/>
    <property type="match status" value="1"/>
</dbReference>
<feature type="binding site" evidence="4">
    <location>
        <position position="10"/>
    </location>
    <ligand>
        <name>a divalent metal cation</name>
        <dbReference type="ChEBI" id="CHEBI:60240"/>
        <label>1</label>
    </ligand>
</feature>
<dbReference type="InterPro" id="IPR032466">
    <property type="entry name" value="Metal_Hydrolase"/>
</dbReference>
<comment type="similarity">
    <text evidence="1">Belongs to the metallo-dependent hydrolases superfamily. TatD-type hydrolase family.</text>
</comment>
<dbReference type="OrthoDB" id="9810005at2"/>
<dbReference type="Pfam" id="PF01026">
    <property type="entry name" value="TatD_DNase"/>
    <property type="match status" value="1"/>
</dbReference>
<protein>
    <submittedName>
        <fullName evidence="5">DNAase</fullName>
    </submittedName>
</protein>
<dbReference type="InterPro" id="IPR018228">
    <property type="entry name" value="DNase_TatD-rel_CS"/>
</dbReference>
<feature type="binding site" evidence="4">
    <location>
        <position position="95"/>
    </location>
    <ligand>
        <name>a divalent metal cation</name>
        <dbReference type="ChEBI" id="CHEBI:60240"/>
        <label>1</label>
    </ligand>
</feature>
<comment type="caution">
    <text evidence="5">The sequence shown here is derived from an EMBL/GenBank/DDBJ whole genome shotgun (WGS) entry which is preliminary data.</text>
</comment>
<dbReference type="Gene3D" id="3.20.20.140">
    <property type="entry name" value="Metal-dependent hydrolases"/>
    <property type="match status" value="1"/>
</dbReference>
<dbReference type="EMBL" id="MSLT01000019">
    <property type="protein sequence ID" value="OUD12904.1"/>
    <property type="molecule type" value="Genomic_DNA"/>
</dbReference>
<reference evidence="5 6" key="1">
    <citation type="submission" date="2016-12" db="EMBL/GenBank/DDBJ databases">
        <title>Thioflexothrix psekupsii D3 genome sequencing and assembly.</title>
        <authorList>
            <person name="Fomenkov A."/>
            <person name="Vincze T."/>
            <person name="Grabovich M."/>
            <person name="Anton B.P."/>
            <person name="Dubinina G."/>
            <person name="Orlova M."/>
            <person name="Belousova E."/>
            <person name="Roberts R.J."/>
        </authorList>
    </citation>
    <scope>NUCLEOTIDE SEQUENCE [LARGE SCALE GENOMIC DNA]</scope>
    <source>
        <strain evidence="5">D3</strain>
    </source>
</reference>
<evidence type="ECO:0000256" key="2">
    <source>
        <dbReference type="ARBA" id="ARBA00022723"/>
    </source>
</evidence>
<evidence type="ECO:0000313" key="6">
    <source>
        <dbReference type="Proteomes" id="UP000194798"/>
    </source>
</evidence>
<dbReference type="PANTHER" id="PTHR46124">
    <property type="entry name" value="D-AMINOACYL-TRNA DEACYLASE"/>
    <property type="match status" value="1"/>
</dbReference>
<evidence type="ECO:0000256" key="1">
    <source>
        <dbReference type="ARBA" id="ARBA00009275"/>
    </source>
</evidence>
<dbReference type="GO" id="GO:0005829">
    <property type="term" value="C:cytosol"/>
    <property type="evidence" value="ECO:0007669"/>
    <property type="project" value="TreeGrafter"/>
</dbReference>
<feature type="binding site" evidence="4">
    <location>
        <position position="154"/>
    </location>
    <ligand>
        <name>a divalent metal cation</name>
        <dbReference type="ChEBI" id="CHEBI:60240"/>
        <label>2</label>
    </ligand>
</feature>
<dbReference type="Proteomes" id="UP000194798">
    <property type="component" value="Unassembled WGS sequence"/>
</dbReference>
<keyword evidence="2 4" id="KW-0479">Metal-binding</keyword>
<organism evidence="5 6">
    <name type="scientific">Thioflexithrix psekupsensis</name>
    <dbReference type="NCBI Taxonomy" id="1570016"/>
    <lineage>
        <taxon>Bacteria</taxon>
        <taxon>Pseudomonadati</taxon>
        <taxon>Pseudomonadota</taxon>
        <taxon>Gammaproteobacteria</taxon>
        <taxon>Thiotrichales</taxon>
        <taxon>Thioflexithrix</taxon>
    </lineage>
</organism>
<feature type="binding site" evidence="4">
    <location>
        <position position="204"/>
    </location>
    <ligand>
        <name>a divalent metal cation</name>
        <dbReference type="ChEBI" id="CHEBI:60240"/>
        <label>1</label>
    </ligand>
</feature>
<dbReference type="PIRSF" id="PIRSF005902">
    <property type="entry name" value="DNase_TatD"/>
    <property type="match status" value="1"/>
</dbReference>
<dbReference type="PANTHER" id="PTHR46124:SF3">
    <property type="entry name" value="HYDROLASE"/>
    <property type="match status" value="1"/>
</dbReference>
<dbReference type="SUPFAM" id="SSF51556">
    <property type="entry name" value="Metallo-dependent hydrolases"/>
    <property type="match status" value="1"/>
</dbReference>
<feature type="binding site" evidence="4">
    <location>
        <position position="131"/>
    </location>
    <ligand>
        <name>a divalent metal cation</name>
        <dbReference type="ChEBI" id="CHEBI:60240"/>
        <label>2</label>
    </ligand>
</feature>
<proteinExistence type="inferred from homology"/>
<keyword evidence="3" id="KW-0378">Hydrolase</keyword>
<dbReference type="AlphaFoldDB" id="A0A251X6B0"/>
<dbReference type="InterPro" id="IPR001130">
    <property type="entry name" value="TatD-like"/>
</dbReference>
<dbReference type="InterPro" id="IPR015991">
    <property type="entry name" value="TatD/YcfH-like"/>
</dbReference>
<evidence type="ECO:0000256" key="3">
    <source>
        <dbReference type="ARBA" id="ARBA00022801"/>
    </source>
</evidence>
<dbReference type="CDD" id="cd01310">
    <property type="entry name" value="TatD_DNAse"/>
    <property type="match status" value="1"/>
</dbReference>
<sequence length="262" mass="29836">MSFLIDSHCHFDDVQFDADRELALQRAHAVGVKAQVLPAVTAALWPKLKEICEFYPNLFPAYGLHPIYLAQHDMQNNIKQLADYLTQNKAVAIGECGLDFYLKELDEKQQITLFLEQLYLAQQYQLPVIIHARRATDKVLYYLRKITGIRGVLHSFIGSEQQAWQLIDLGYYFSVGGPVTYPRAQRLRALIKILPLERLLVETDAPDQPLCGRQGQRNEPAYLPDIVAMIAQLRQQSFAEIATASTKNAIDLFRLPLSHESI</sequence>
<dbReference type="PROSITE" id="PS01091">
    <property type="entry name" value="TATD_3"/>
    <property type="match status" value="1"/>
</dbReference>
<evidence type="ECO:0000256" key="4">
    <source>
        <dbReference type="PIRSR" id="PIRSR005902-1"/>
    </source>
</evidence>
<gene>
    <name evidence="5" type="ORF">TPSD3_12235</name>
</gene>
<name>A0A251X6B0_9GAMM</name>
<dbReference type="GO" id="GO:0004536">
    <property type="term" value="F:DNA nuclease activity"/>
    <property type="evidence" value="ECO:0007669"/>
    <property type="project" value="InterPro"/>
</dbReference>
<evidence type="ECO:0000313" key="5">
    <source>
        <dbReference type="EMBL" id="OUD12904.1"/>
    </source>
</evidence>
<dbReference type="GO" id="GO:0046872">
    <property type="term" value="F:metal ion binding"/>
    <property type="evidence" value="ECO:0007669"/>
    <property type="project" value="UniProtKB-KW"/>
</dbReference>
<dbReference type="GO" id="GO:0016788">
    <property type="term" value="F:hydrolase activity, acting on ester bonds"/>
    <property type="evidence" value="ECO:0007669"/>
    <property type="project" value="InterPro"/>
</dbReference>
<dbReference type="PROSITE" id="PS01090">
    <property type="entry name" value="TATD_2"/>
    <property type="match status" value="1"/>
</dbReference>
<dbReference type="PROSITE" id="PS01137">
    <property type="entry name" value="TATD_1"/>
    <property type="match status" value="1"/>
</dbReference>
<keyword evidence="6" id="KW-1185">Reference proteome</keyword>
<dbReference type="FunFam" id="3.20.20.140:FF:000005">
    <property type="entry name" value="TatD family hydrolase"/>
    <property type="match status" value="1"/>
</dbReference>